<dbReference type="OrthoDB" id="280278at2"/>
<dbReference type="EMBL" id="FNCP01000021">
    <property type="protein sequence ID" value="SDH88490.1"/>
    <property type="molecule type" value="Genomic_DNA"/>
</dbReference>
<dbReference type="InterPro" id="IPR036105">
    <property type="entry name" value="DiNase_FeMo-co_biosyn_sf"/>
</dbReference>
<evidence type="ECO:0000313" key="3">
    <source>
        <dbReference type="Proteomes" id="UP000198656"/>
    </source>
</evidence>
<proteinExistence type="predicted"/>
<reference evidence="3" key="1">
    <citation type="submission" date="2016-10" db="EMBL/GenBank/DDBJ databases">
        <authorList>
            <person name="Varghese N."/>
            <person name="Submissions S."/>
        </authorList>
    </citation>
    <scope>NUCLEOTIDE SEQUENCE [LARGE SCALE GENOMIC DNA]</scope>
    <source>
        <strain evidence="3">DSM 8344</strain>
    </source>
</reference>
<protein>
    <submittedName>
        <fullName evidence="2">Dinitrogenase iron-molybdenum cofactor</fullName>
    </submittedName>
</protein>
<accession>A0A1G8G2G1</accession>
<gene>
    <name evidence="2" type="ORF">SAMN05443529_12136</name>
</gene>
<keyword evidence="3" id="KW-1185">Reference proteome</keyword>
<dbReference type="AlphaFoldDB" id="A0A1G8G2G1"/>
<dbReference type="Pfam" id="PF02579">
    <property type="entry name" value="Nitro_FeMo-Co"/>
    <property type="match status" value="1"/>
</dbReference>
<dbReference type="SUPFAM" id="SSF53146">
    <property type="entry name" value="Nitrogenase accessory factor-like"/>
    <property type="match status" value="1"/>
</dbReference>
<name>A0A1G8G2G1_9FIRM</name>
<dbReference type="RefSeq" id="WP_092334745.1">
    <property type="nucleotide sequence ID" value="NZ_FNCP01000021.1"/>
</dbReference>
<sequence length="78" mass="8901">MKLEEGLFTQHKRAEKHTECSCRFFAAFLLHEIKIDVIITGHISEKASQLFARRGITVLPGVKGKIYELLQEYVARVG</sequence>
<organism evidence="2 3">
    <name type="scientific">Desulfosporosinus hippei DSM 8344</name>
    <dbReference type="NCBI Taxonomy" id="1121419"/>
    <lineage>
        <taxon>Bacteria</taxon>
        <taxon>Bacillati</taxon>
        <taxon>Bacillota</taxon>
        <taxon>Clostridia</taxon>
        <taxon>Eubacteriales</taxon>
        <taxon>Desulfitobacteriaceae</taxon>
        <taxon>Desulfosporosinus</taxon>
    </lineage>
</organism>
<dbReference type="Gene3D" id="3.30.420.130">
    <property type="entry name" value="Dinitrogenase iron-molybdenum cofactor biosynthesis domain"/>
    <property type="match status" value="1"/>
</dbReference>
<dbReference type="Proteomes" id="UP000198656">
    <property type="component" value="Unassembled WGS sequence"/>
</dbReference>
<evidence type="ECO:0000313" key="2">
    <source>
        <dbReference type="EMBL" id="SDH88490.1"/>
    </source>
</evidence>
<dbReference type="InterPro" id="IPR003731">
    <property type="entry name" value="Di-Nase_FeMo-co_biosynth"/>
</dbReference>
<evidence type="ECO:0000259" key="1">
    <source>
        <dbReference type="Pfam" id="PF02579"/>
    </source>
</evidence>
<feature type="domain" description="Dinitrogenase iron-molybdenum cofactor biosynthesis" evidence="1">
    <location>
        <begin position="19"/>
        <end position="74"/>
    </location>
</feature>